<dbReference type="Proteomes" id="UP000050515">
    <property type="component" value="Unassembled WGS sequence"/>
</dbReference>
<name>A0A0P9CLN0_9ARCH</name>
<dbReference type="InterPro" id="IPR047324">
    <property type="entry name" value="LbH_gamma_CA-like"/>
</dbReference>
<dbReference type="PATRIC" id="fig|507754.4.peg.472"/>
<dbReference type="SUPFAM" id="SSF51161">
    <property type="entry name" value="Trimeric LpxA-like enzymes"/>
    <property type="match status" value="1"/>
</dbReference>
<dbReference type="PANTHER" id="PTHR13061">
    <property type="entry name" value="DYNACTIN SUBUNIT P25"/>
    <property type="match status" value="1"/>
</dbReference>
<dbReference type="PANTHER" id="PTHR13061:SF29">
    <property type="entry name" value="GAMMA CARBONIC ANHYDRASE-LIKE 1, MITOCHONDRIAL-RELATED"/>
    <property type="match status" value="1"/>
</dbReference>
<evidence type="ECO:0000313" key="3">
    <source>
        <dbReference type="Proteomes" id="UP000050320"/>
    </source>
</evidence>
<dbReference type="GO" id="GO:0016740">
    <property type="term" value="F:transferase activity"/>
    <property type="evidence" value="ECO:0007669"/>
    <property type="project" value="UniProtKB-KW"/>
</dbReference>
<dbReference type="InterPro" id="IPR011004">
    <property type="entry name" value="Trimer_LpxA-like_sf"/>
</dbReference>
<reference evidence="2 3" key="2">
    <citation type="submission" date="2015-09" db="EMBL/GenBank/DDBJ databases">
        <title>Heavy metals and arsenic resistance mechanisms in polyextremophilic archaea of the family Ferroplasmaceae.</title>
        <authorList>
            <person name="Bulaev A.G."/>
            <person name="Kanygina A.V."/>
        </authorList>
    </citation>
    <scope>NUCLEOTIDE SEQUENCE [LARGE SCALE GENOMIC DNA]</scope>
    <source>
        <strain evidence="2 3">VT</strain>
    </source>
</reference>
<reference evidence="1 4" key="1">
    <citation type="submission" date="2015-09" db="EMBL/GenBank/DDBJ databases">
        <title>Draft genome sequence of Acidiplasma aeolicum DSM 18409.</title>
        <authorList>
            <person name="Hemp J."/>
        </authorList>
    </citation>
    <scope>NUCLEOTIDE SEQUENCE [LARGE SCALE GENOMIC DNA]</scope>
    <source>
        <strain evidence="1 4">V</strain>
    </source>
</reference>
<evidence type="ECO:0000313" key="4">
    <source>
        <dbReference type="Proteomes" id="UP000050515"/>
    </source>
</evidence>
<dbReference type="OrthoDB" id="10940at2157"/>
<proteinExistence type="predicted"/>
<sequence length="172" mass="19041">MIYGFEGRIPKISDTAYVFENATIIGNVIIGNHVWIGPGAVLRGDYGTIEIDDYSAVEDNCVIHARPGEKTYIGKHVTIGHLSVIHTGTIRDYAVIGMNSTVSDFAEVGTWAAVGEGAVVKNKDKIPDESIAVGIPARVIGRVSEDYKRLWTDYKKNYNTFTERYKNNLNKM</sequence>
<dbReference type="Gene3D" id="2.160.10.10">
    <property type="entry name" value="Hexapeptide repeat proteins"/>
    <property type="match status" value="1"/>
</dbReference>
<organism evidence="1 4">
    <name type="scientific">Acidiplasma aeolicum</name>
    <dbReference type="NCBI Taxonomy" id="507754"/>
    <lineage>
        <taxon>Archaea</taxon>
        <taxon>Methanobacteriati</taxon>
        <taxon>Thermoplasmatota</taxon>
        <taxon>Thermoplasmata</taxon>
        <taxon>Thermoplasmatales</taxon>
        <taxon>Ferroplasmaceae</taxon>
        <taxon>Acidiplasma</taxon>
    </lineage>
</organism>
<protein>
    <submittedName>
        <fullName evidence="1">Acetyltransferase</fullName>
    </submittedName>
</protein>
<keyword evidence="1" id="KW-0808">Transferase</keyword>
<accession>A0A0P9CLN0</accession>
<dbReference type="CDD" id="cd04645">
    <property type="entry name" value="LbH_gamma_CA_like"/>
    <property type="match status" value="1"/>
</dbReference>
<evidence type="ECO:0000313" key="2">
    <source>
        <dbReference type="EMBL" id="KQB36354.1"/>
    </source>
</evidence>
<dbReference type="RefSeq" id="WP_054964156.1">
    <property type="nucleotide sequence ID" value="NZ_LJCQ01000200.1"/>
</dbReference>
<dbReference type="Proteomes" id="UP000050320">
    <property type="component" value="Unassembled WGS sequence"/>
</dbReference>
<comment type="caution">
    <text evidence="1">The sequence shown here is derived from an EMBL/GenBank/DDBJ whole genome shotgun (WGS) entry which is preliminary data.</text>
</comment>
<dbReference type="InterPro" id="IPR050484">
    <property type="entry name" value="Transf_Hexapept/Carb_Anhydrase"/>
</dbReference>
<dbReference type="AlphaFoldDB" id="A0A0P9CLN0"/>
<keyword evidence="3" id="KW-1185">Reference proteome</keyword>
<dbReference type="EMBL" id="LKBG01000023">
    <property type="protein sequence ID" value="KQB36354.1"/>
    <property type="molecule type" value="Genomic_DNA"/>
</dbReference>
<evidence type="ECO:0000313" key="1">
    <source>
        <dbReference type="EMBL" id="KPV46666.1"/>
    </source>
</evidence>
<gene>
    <name evidence="2" type="ORF">AOG54_02220</name>
    <name evidence="1" type="ORF">SE19_04550</name>
</gene>
<dbReference type="EMBL" id="LJCQ01000200">
    <property type="protein sequence ID" value="KPV46666.1"/>
    <property type="molecule type" value="Genomic_DNA"/>
</dbReference>